<dbReference type="EMBL" id="LAZR01005112">
    <property type="protein sequence ID" value="KKN02749.1"/>
    <property type="molecule type" value="Genomic_DNA"/>
</dbReference>
<proteinExistence type="predicted"/>
<accession>A0A0F9MAI2</accession>
<gene>
    <name evidence="1" type="ORF">LCGC14_1114550</name>
</gene>
<organism evidence="1">
    <name type="scientific">marine sediment metagenome</name>
    <dbReference type="NCBI Taxonomy" id="412755"/>
    <lineage>
        <taxon>unclassified sequences</taxon>
        <taxon>metagenomes</taxon>
        <taxon>ecological metagenomes</taxon>
    </lineage>
</organism>
<sequence length="654" mass="69460">MKNRIIFLLCSLLILISVNLHAGSFTTNGLYKPAVNEVGWGALMNDNTDILERYISTITIATDVPDALTFDATGNGTWVGTLATDGFILGDNETIGWATGTITHDGTDFVFNDTLRLSTMTQNNILFIGASGLISEDSNFTWTGSEFAVTGTQSYNGVGTWTGGGIKLNDNIPVTFGSGSDISIDWDEDGTFIAADTLFISGTGDIVFGQTGNMGIGVTATPASKFDIASTDLDLYKGTLTLTDAGTDRFRAFGITVDDDRTTAGGVDTSGVFLADFIFNHNTSNTTQLTQNITGLNFLLNLAKSSSDAQYSNVKGFAVTSNLLGGGTVNYDRGHLQYQSFIVFGGAITVDITEDLAHFDAMTFFNNNSPTISARGMYGLQIGDLMAGATPAGGTITDLYGIKILPQTDGGIATNFGGMWMAGDGAGSDIVFGAGQEHRIFSESSTELAIRHATKLTLGDGTNETAYAADGFQTMAGTARVMISIDLEPVLATRPSANPPGEGTEDSFPTHDFNATTDESVFFHLELAHDYASAGVIHVHFDFFVDTAPAGAQGVVWGVEYKKQSIGDNFDFSSGTATLYTTTAVTTGTPANDKKVHQSAEINLDVTGFEPNDYILLRMFRDADGTGGTDDFPNDARVIDYHIEYLSDKIGEAT</sequence>
<comment type="caution">
    <text evidence="1">The sequence shown here is derived from an EMBL/GenBank/DDBJ whole genome shotgun (WGS) entry which is preliminary data.</text>
</comment>
<protein>
    <submittedName>
        <fullName evidence="1">Uncharacterized protein</fullName>
    </submittedName>
</protein>
<evidence type="ECO:0000313" key="1">
    <source>
        <dbReference type="EMBL" id="KKN02749.1"/>
    </source>
</evidence>
<dbReference type="AlphaFoldDB" id="A0A0F9MAI2"/>
<reference evidence="1" key="1">
    <citation type="journal article" date="2015" name="Nature">
        <title>Complex archaea that bridge the gap between prokaryotes and eukaryotes.</title>
        <authorList>
            <person name="Spang A."/>
            <person name="Saw J.H."/>
            <person name="Jorgensen S.L."/>
            <person name="Zaremba-Niedzwiedzka K."/>
            <person name="Martijn J."/>
            <person name="Lind A.E."/>
            <person name="van Eijk R."/>
            <person name="Schleper C."/>
            <person name="Guy L."/>
            <person name="Ettema T.J."/>
        </authorList>
    </citation>
    <scope>NUCLEOTIDE SEQUENCE</scope>
</reference>
<name>A0A0F9MAI2_9ZZZZ</name>